<dbReference type="Proteomes" id="UP000199399">
    <property type="component" value="Unassembled WGS sequence"/>
</dbReference>
<evidence type="ECO:0000313" key="1">
    <source>
        <dbReference type="EMBL" id="SDF79399.1"/>
    </source>
</evidence>
<proteinExistence type="predicted"/>
<dbReference type="EMBL" id="FNBP01000003">
    <property type="protein sequence ID" value="SDF79399.1"/>
    <property type="molecule type" value="Genomic_DNA"/>
</dbReference>
<dbReference type="AlphaFoldDB" id="A0A1G7P1A2"/>
<keyword evidence="2" id="KW-1185">Reference proteome</keyword>
<sequence length="200" mass="21618">MSETVTALKNAHYDAGIAEVSEIGPLGMITIRGDLDAPFVRKVAKKVTGVERPERGMCNSEGGAGIAWMSPDELLLMCPHAQVPDVLARLHAAFEDTHTLAANVSGARAVFRVDGPHAREVLAKLAPVDLAPEKFTPGMFRRTRVGQVPAAIWLRADGSFQIFCFRSVAQYMFDLLKAAAQPGSEVGYFPPESGVNREKV</sequence>
<organism evidence="1 2">
    <name type="scientific">Sulfitobacter delicatus</name>
    <dbReference type="NCBI Taxonomy" id="218672"/>
    <lineage>
        <taxon>Bacteria</taxon>
        <taxon>Pseudomonadati</taxon>
        <taxon>Pseudomonadota</taxon>
        <taxon>Alphaproteobacteria</taxon>
        <taxon>Rhodobacterales</taxon>
        <taxon>Roseobacteraceae</taxon>
        <taxon>Sulfitobacter</taxon>
    </lineage>
</organism>
<protein>
    <submittedName>
        <fullName evidence="1">Sarcosine oxidase subunit gamma</fullName>
    </submittedName>
</protein>
<reference evidence="2" key="1">
    <citation type="submission" date="2016-10" db="EMBL/GenBank/DDBJ databases">
        <authorList>
            <person name="Varghese N."/>
            <person name="Submissions S."/>
        </authorList>
    </citation>
    <scope>NUCLEOTIDE SEQUENCE [LARGE SCALE GENOMIC DNA]</scope>
    <source>
        <strain evidence="2">DSM 16477</strain>
    </source>
</reference>
<dbReference type="SUPFAM" id="SSF103025">
    <property type="entry name" value="Folate-binding domain"/>
    <property type="match status" value="1"/>
</dbReference>
<dbReference type="OrthoDB" id="9814782at2"/>
<dbReference type="InterPro" id="IPR027266">
    <property type="entry name" value="TrmE/GcvT-like"/>
</dbReference>
<dbReference type="InterPro" id="IPR007375">
    <property type="entry name" value="SoxG"/>
</dbReference>
<dbReference type="STRING" id="218672.SAMN04489759_103179"/>
<dbReference type="RefSeq" id="WP_093740703.1">
    <property type="nucleotide sequence ID" value="NZ_FNBP01000003.1"/>
</dbReference>
<dbReference type="Gene3D" id="3.30.70.1520">
    <property type="entry name" value="Heterotetrameric sarcosine oxidase"/>
    <property type="match status" value="1"/>
</dbReference>
<evidence type="ECO:0000313" key="2">
    <source>
        <dbReference type="Proteomes" id="UP000199399"/>
    </source>
</evidence>
<accession>A0A1G7P1A2</accession>
<gene>
    <name evidence="1" type="ORF">SAMN04489759_103179</name>
</gene>
<dbReference type="Gene3D" id="3.30.1360.120">
    <property type="entry name" value="Probable tRNA modification gtpase trme, domain 1"/>
    <property type="match status" value="1"/>
</dbReference>
<dbReference type="Pfam" id="PF04268">
    <property type="entry name" value="SoxG"/>
    <property type="match status" value="1"/>
</dbReference>
<name>A0A1G7P1A2_9RHOB</name>